<accession>A0A9D4BLZ0</accession>
<comment type="caution">
    <text evidence="2">The sequence shown here is derived from an EMBL/GenBank/DDBJ whole genome shotgun (WGS) entry which is preliminary data.</text>
</comment>
<evidence type="ECO:0000313" key="2">
    <source>
        <dbReference type="EMBL" id="KAH3700969.1"/>
    </source>
</evidence>
<dbReference type="Proteomes" id="UP000828390">
    <property type="component" value="Unassembled WGS sequence"/>
</dbReference>
<feature type="transmembrane region" description="Helical" evidence="1">
    <location>
        <begin position="20"/>
        <end position="45"/>
    </location>
</feature>
<organism evidence="2 3">
    <name type="scientific">Dreissena polymorpha</name>
    <name type="common">Zebra mussel</name>
    <name type="synonym">Mytilus polymorpha</name>
    <dbReference type="NCBI Taxonomy" id="45954"/>
    <lineage>
        <taxon>Eukaryota</taxon>
        <taxon>Metazoa</taxon>
        <taxon>Spiralia</taxon>
        <taxon>Lophotrochozoa</taxon>
        <taxon>Mollusca</taxon>
        <taxon>Bivalvia</taxon>
        <taxon>Autobranchia</taxon>
        <taxon>Heteroconchia</taxon>
        <taxon>Euheterodonta</taxon>
        <taxon>Imparidentia</taxon>
        <taxon>Neoheterodontei</taxon>
        <taxon>Myida</taxon>
        <taxon>Dreissenoidea</taxon>
        <taxon>Dreissenidae</taxon>
        <taxon>Dreissena</taxon>
    </lineage>
</organism>
<keyword evidence="3" id="KW-1185">Reference proteome</keyword>
<name>A0A9D4BLZ0_DREPO</name>
<keyword evidence="1" id="KW-0812">Transmembrane</keyword>
<reference evidence="2" key="1">
    <citation type="journal article" date="2019" name="bioRxiv">
        <title>The Genome of the Zebra Mussel, Dreissena polymorpha: A Resource for Invasive Species Research.</title>
        <authorList>
            <person name="McCartney M.A."/>
            <person name="Auch B."/>
            <person name="Kono T."/>
            <person name="Mallez S."/>
            <person name="Zhang Y."/>
            <person name="Obille A."/>
            <person name="Becker A."/>
            <person name="Abrahante J.E."/>
            <person name="Garbe J."/>
            <person name="Badalamenti J.P."/>
            <person name="Herman A."/>
            <person name="Mangelson H."/>
            <person name="Liachko I."/>
            <person name="Sullivan S."/>
            <person name="Sone E.D."/>
            <person name="Koren S."/>
            <person name="Silverstein K.A.T."/>
            <person name="Beckman K.B."/>
            <person name="Gohl D.M."/>
        </authorList>
    </citation>
    <scope>NUCLEOTIDE SEQUENCE</scope>
    <source>
        <strain evidence="2">Duluth1</strain>
        <tissue evidence="2">Whole animal</tissue>
    </source>
</reference>
<reference evidence="2" key="2">
    <citation type="submission" date="2020-11" db="EMBL/GenBank/DDBJ databases">
        <authorList>
            <person name="McCartney M.A."/>
            <person name="Auch B."/>
            <person name="Kono T."/>
            <person name="Mallez S."/>
            <person name="Becker A."/>
            <person name="Gohl D.M."/>
            <person name="Silverstein K.A.T."/>
            <person name="Koren S."/>
            <person name="Bechman K.B."/>
            <person name="Herman A."/>
            <person name="Abrahante J.E."/>
            <person name="Garbe J."/>
        </authorList>
    </citation>
    <scope>NUCLEOTIDE SEQUENCE</scope>
    <source>
        <strain evidence="2">Duluth1</strain>
        <tissue evidence="2">Whole animal</tissue>
    </source>
</reference>
<sequence length="84" mass="9792">MLQCAPTTSFESNLLLRQQSLGLILSWLWIMRYMTLLGWLMRLIVRKFWHSLMTSFFGMGMPDIGSTPWVTSHPRSDGIRPSFL</sequence>
<keyword evidence="1" id="KW-0472">Membrane</keyword>
<dbReference type="EMBL" id="JAIWYP010000015">
    <property type="protein sequence ID" value="KAH3700969.1"/>
    <property type="molecule type" value="Genomic_DNA"/>
</dbReference>
<dbReference type="AlphaFoldDB" id="A0A9D4BLZ0"/>
<evidence type="ECO:0000313" key="3">
    <source>
        <dbReference type="Proteomes" id="UP000828390"/>
    </source>
</evidence>
<gene>
    <name evidence="2" type="ORF">DPMN_075951</name>
</gene>
<protein>
    <submittedName>
        <fullName evidence="2">Uncharacterized protein</fullName>
    </submittedName>
</protein>
<proteinExistence type="predicted"/>
<keyword evidence="1" id="KW-1133">Transmembrane helix</keyword>
<evidence type="ECO:0000256" key="1">
    <source>
        <dbReference type="SAM" id="Phobius"/>
    </source>
</evidence>